<dbReference type="InterPro" id="IPR003594">
    <property type="entry name" value="HATPase_dom"/>
</dbReference>
<keyword evidence="3" id="KW-0808">Transferase</keyword>
<dbReference type="Gene3D" id="1.10.287.130">
    <property type="match status" value="1"/>
</dbReference>
<evidence type="ECO:0000259" key="5">
    <source>
        <dbReference type="PROSITE" id="PS50109"/>
    </source>
</evidence>
<dbReference type="SUPFAM" id="SSF55874">
    <property type="entry name" value="ATPase domain of HSP90 chaperone/DNA topoisomerase II/histidine kinase"/>
    <property type="match status" value="1"/>
</dbReference>
<dbReference type="EMBL" id="JAKEVY010000001">
    <property type="protein sequence ID" value="MCF1713256.1"/>
    <property type="molecule type" value="Genomic_DNA"/>
</dbReference>
<dbReference type="InterPro" id="IPR005467">
    <property type="entry name" value="His_kinase_dom"/>
</dbReference>
<evidence type="ECO:0000256" key="2">
    <source>
        <dbReference type="ARBA" id="ARBA00012438"/>
    </source>
</evidence>
<proteinExistence type="predicted"/>
<evidence type="ECO:0000256" key="1">
    <source>
        <dbReference type="ARBA" id="ARBA00000085"/>
    </source>
</evidence>
<dbReference type="Pfam" id="PF02518">
    <property type="entry name" value="HATPase_c"/>
    <property type="match status" value="1"/>
</dbReference>
<comment type="caution">
    <text evidence="6">The sequence shown here is derived from an EMBL/GenBank/DDBJ whole genome shotgun (WGS) entry which is preliminary data.</text>
</comment>
<name>A0ABS9BCB6_9BACT</name>
<evidence type="ECO:0000256" key="3">
    <source>
        <dbReference type="ARBA" id="ARBA00022679"/>
    </source>
</evidence>
<dbReference type="PROSITE" id="PS50109">
    <property type="entry name" value="HIS_KIN"/>
    <property type="match status" value="1"/>
</dbReference>
<accession>A0ABS9BCB6</accession>
<dbReference type="PANTHER" id="PTHR43047:SF72">
    <property type="entry name" value="OSMOSENSING HISTIDINE PROTEIN KINASE SLN1"/>
    <property type="match status" value="1"/>
</dbReference>
<dbReference type="InterPro" id="IPR015943">
    <property type="entry name" value="WD40/YVTN_repeat-like_dom_sf"/>
</dbReference>
<dbReference type="InterPro" id="IPR013783">
    <property type="entry name" value="Ig-like_fold"/>
</dbReference>
<dbReference type="InterPro" id="IPR004358">
    <property type="entry name" value="Sig_transdc_His_kin-like_C"/>
</dbReference>
<dbReference type="GO" id="GO:0016301">
    <property type="term" value="F:kinase activity"/>
    <property type="evidence" value="ECO:0007669"/>
    <property type="project" value="UniProtKB-KW"/>
</dbReference>
<evidence type="ECO:0000313" key="6">
    <source>
        <dbReference type="EMBL" id="MCF1713256.1"/>
    </source>
</evidence>
<dbReference type="EC" id="2.7.13.3" evidence="2"/>
<dbReference type="InterPro" id="IPR036097">
    <property type="entry name" value="HisK_dim/P_sf"/>
</dbReference>
<dbReference type="Gene3D" id="2.130.10.10">
    <property type="entry name" value="YVTN repeat-like/Quinoprotein amine dehydrogenase"/>
    <property type="match status" value="2"/>
</dbReference>
<dbReference type="Gene3D" id="3.30.565.10">
    <property type="entry name" value="Histidine kinase-like ATPase, C-terminal domain"/>
    <property type="match status" value="1"/>
</dbReference>
<evidence type="ECO:0000256" key="4">
    <source>
        <dbReference type="ARBA" id="ARBA00022777"/>
    </source>
</evidence>
<dbReference type="Proteomes" id="UP001200145">
    <property type="component" value="Unassembled WGS sequence"/>
</dbReference>
<reference evidence="6 7" key="1">
    <citation type="submission" date="2022-01" db="EMBL/GenBank/DDBJ databases">
        <title>Flavihumibacter sp. nov., isolated from sediment of a river.</title>
        <authorList>
            <person name="Liu H."/>
        </authorList>
    </citation>
    <scope>NUCLEOTIDE SEQUENCE [LARGE SCALE GENOMIC DNA]</scope>
    <source>
        <strain evidence="6 7">RY-1</strain>
    </source>
</reference>
<dbReference type="RefSeq" id="WP_234863762.1">
    <property type="nucleotide sequence ID" value="NZ_JAKEVY010000001.1"/>
</dbReference>
<dbReference type="SMART" id="SM00387">
    <property type="entry name" value="HATPase_c"/>
    <property type="match status" value="1"/>
</dbReference>
<dbReference type="PRINTS" id="PR00344">
    <property type="entry name" value="BCTRLSENSOR"/>
</dbReference>
<comment type="catalytic activity">
    <reaction evidence="1">
        <text>ATP + protein L-histidine = ADP + protein N-phospho-L-histidine.</text>
        <dbReference type="EC" id="2.7.13.3"/>
    </reaction>
</comment>
<sequence length="1027" mass="116490">MLRGSLLFLISLFIQLPISGQYIISHYTTSNGLPSNGIKGLQWDDTTGFLWIGTEAGLLRFNGLTFKVLDISTHPDFGSNRLLFVKKNNKGQILVASESGNLLSVAENDIYTLRKDSGFARNNYNRYAAIEVSDTLAQHCYQNPWPKKGFSIYSNTAVAISDTACLTWSDGNLYYFSLSHPAIQLLPVSGFAINRVFKSANNFYCFTKASQVFAYDVEQQKMTRQELIDEHGKPLTLKKYSNFIWENGMEFPLLLQDGNAWILEKKDPTHLQLKQVASGLPADTYFRYAWYEKRSGYLFLGSYSKGLYISQPDRLTIKKPSTSSPFESSAVYGQVELPNGNVITDRGKVIGDQPTRDSFNLGKGFSKRIFSINPTELVYARKDSILNYDKKHYSETLLFKTTYTEHDFAYIQSGGRNYFLSHTGIGTVKDGKLVNEKLLEEGIPGHHTSRNMIELEPGKLLLSTCNYLLLYETGSRKLDTILYTASNCIRDLHKEGKYILISTYGGGYYVLKDGVIFPMPMDTRKYLKYTHCFIKDAADFIWISTNNGLFKAALSDIIEAFEFMKIQKGSIVPPVYYHYFGPNDGLEATELNGGCSPCAIQLKNGQFSFPTMEGLLWFDPLSIREILPAGEIYVDKYLLDDNEVPIPPENILYLPSRPGKLDIVLGVNAWSKRENLYMEYKLDQGDWHPLSIVAGESRLEFINLDYGKHKLQIRKLNGYGINNFSYRNILLDVHLPFYRQWWFQLLGVLAVSGIITLYAMNQLRLSRLRETKLAALVAAKTKDLQAKNEQLEKNDEIKTRLISVINHDVITPLKFMNYAGKALLESKRPISSEEQLKTIAEITQTAKELELLSSQVLNWIIYQQPGIQMQKEEFDLHKLVEAIFRTLQFSAKQKKLQLLNEVPAPFMLYQYMELIQVIIYNLVLNSINFTKQGSISVGSSREKKNIVIEVKDTGVGMTEEQINNILSNERTIAAANASNRKGTGLGYEIIKDLLKTVKGRLNIISNKNRGTTVQLILPIVTIENNSV</sequence>
<protein>
    <recommendedName>
        <fullName evidence="2">histidine kinase</fullName>
        <ecNumber evidence="2">2.7.13.3</ecNumber>
    </recommendedName>
</protein>
<dbReference type="PANTHER" id="PTHR43047">
    <property type="entry name" value="TWO-COMPONENT HISTIDINE PROTEIN KINASE"/>
    <property type="match status" value="1"/>
</dbReference>
<keyword evidence="4 6" id="KW-0418">Kinase</keyword>
<dbReference type="SUPFAM" id="SSF47384">
    <property type="entry name" value="Homodimeric domain of signal transducing histidine kinase"/>
    <property type="match status" value="1"/>
</dbReference>
<keyword evidence="7" id="KW-1185">Reference proteome</keyword>
<dbReference type="InterPro" id="IPR036890">
    <property type="entry name" value="HATPase_C_sf"/>
</dbReference>
<dbReference type="Gene3D" id="2.60.40.10">
    <property type="entry name" value="Immunoglobulins"/>
    <property type="match status" value="1"/>
</dbReference>
<feature type="domain" description="Histidine kinase" evidence="5">
    <location>
        <begin position="804"/>
        <end position="1021"/>
    </location>
</feature>
<gene>
    <name evidence="6" type="ORF">L0U88_01280</name>
</gene>
<organism evidence="6 7">
    <name type="scientific">Flavihumibacter fluminis</name>
    <dbReference type="NCBI Taxonomy" id="2909236"/>
    <lineage>
        <taxon>Bacteria</taxon>
        <taxon>Pseudomonadati</taxon>
        <taxon>Bacteroidota</taxon>
        <taxon>Chitinophagia</taxon>
        <taxon>Chitinophagales</taxon>
        <taxon>Chitinophagaceae</taxon>
        <taxon>Flavihumibacter</taxon>
    </lineage>
</organism>
<evidence type="ECO:0000313" key="7">
    <source>
        <dbReference type="Proteomes" id="UP001200145"/>
    </source>
</evidence>